<keyword evidence="11" id="KW-0963">Cytoplasm</keyword>
<dbReference type="Proteomes" id="UP000600071">
    <property type="component" value="Unassembled WGS sequence"/>
</dbReference>
<evidence type="ECO:0000256" key="6">
    <source>
        <dbReference type="ARBA" id="ARBA00022679"/>
    </source>
</evidence>
<dbReference type="PIRSF" id="PIRSF000676">
    <property type="entry name" value="Homoser_kin"/>
    <property type="match status" value="1"/>
</dbReference>
<dbReference type="Gene3D" id="3.30.230.10">
    <property type="match status" value="1"/>
</dbReference>
<dbReference type="GO" id="GO:0009088">
    <property type="term" value="P:threonine biosynthetic process"/>
    <property type="evidence" value="ECO:0007669"/>
    <property type="project" value="UniProtKB-UniRule"/>
</dbReference>
<dbReference type="SUPFAM" id="SSF54211">
    <property type="entry name" value="Ribosomal protein S5 domain 2-like"/>
    <property type="match status" value="1"/>
</dbReference>
<keyword evidence="10 11" id="KW-0067">ATP-binding</keyword>
<gene>
    <name evidence="11" type="primary">thrB</name>
    <name evidence="14" type="ORF">EYH50_02790</name>
</gene>
<evidence type="ECO:0000256" key="3">
    <source>
        <dbReference type="ARBA" id="ARBA00012078"/>
    </source>
</evidence>
<reference evidence="14" key="1">
    <citation type="journal article" date="2020" name="ISME J.">
        <title>Gammaproteobacteria mediating utilization of methyl-, sulfur- and petroleum organic compounds in deep ocean hydrothermal plumes.</title>
        <authorList>
            <person name="Zhou Z."/>
            <person name="Liu Y."/>
            <person name="Pan J."/>
            <person name="Cron B.R."/>
            <person name="Toner B.M."/>
            <person name="Anantharaman K."/>
            <person name="Breier J.A."/>
            <person name="Dick G.J."/>
            <person name="Li M."/>
        </authorList>
    </citation>
    <scope>NUCLEOTIDE SEQUENCE</scope>
    <source>
        <strain evidence="14">SZUA-1523</strain>
    </source>
</reference>
<dbReference type="GO" id="GO:0005524">
    <property type="term" value="F:ATP binding"/>
    <property type="evidence" value="ECO:0007669"/>
    <property type="project" value="UniProtKB-UniRule"/>
</dbReference>
<comment type="subcellular location">
    <subcellularLocation>
        <location evidence="11">Cytoplasm</location>
    </subcellularLocation>
</comment>
<evidence type="ECO:0000259" key="13">
    <source>
        <dbReference type="Pfam" id="PF08544"/>
    </source>
</evidence>
<dbReference type="InterPro" id="IPR020568">
    <property type="entry name" value="Ribosomal_Su5_D2-typ_SF"/>
</dbReference>
<proteinExistence type="inferred from homology"/>
<dbReference type="HAMAP" id="MF_00384">
    <property type="entry name" value="Homoser_kinase"/>
    <property type="match status" value="1"/>
</dbReference>
<evidence type="ECO:0000256" key="2">
    <source>
        <dbReference type="ARBA" id="ARBA00007370"/>
    </source>
</evidence>
<keyword evidence="6 11" id="KW-0808">Transferase</keyword>
<comment type="similarity">
    <text evidence="2 11">Belongs to the GHMP kinase family. Homoserine kinase subfamily.</text>
</comment>
<comment type="catalytic activity">
    <reaction evidence="11">
        <text>L-homoserine + ATP = O-phospho-L-homoserine + ADP + H(+)</text>
        <dbReference type="Rhea" id="RHEA:13985"/>
        <dbReference type="ChEBI" id="CHEBI:15378"/>
        <dbReference type="ChEBI" id="CHEBI:30616"/>
        <dbReference type="ChEBI" id="CHEBI:57476"/>
        <dbReference type="ChEBI" id="CHEBI:57590"/>
        <dbReference type="ChEBI" id="CHEBI:456216"/>
        <dbReference type="EC" id="2.7.1.39"/>
    </reaction>
</comment>
<comment type="pathway">
    <text evidence="1 11">Amino-acid biosynthesis; L-threonine biosynthesis; L-threonine from L-aspartate: step 4/5.</text>
</comment>
<feature type="binding site" evidence="11">
    <location>
        <begin position="100"/>
        <end position="110"/>
    </location>
    <ligand>
        <name>ATP</name>
        <dbReference type="ChEBI" id="CHEBI:30616"/>
    </ligand>
</feature>
<dbReference type="InterPro" id="IPR036554">
    <property type="entry name" value="GHMP_kinase_C_sf"/>
</dbReference>
<evidence type="ECO:0000256" key="7">
    <source>
        <dbReference type="ARBA" id="ARBA00022697"/>
    </source>
</evidence>
<dbReference type="InterPro" id="IPR013750">
    <property type="entry name" value="GHMP_kinase_C_dom"/>
</dbReference>
<keyword evidence="7 11" id="KW-0791">Threonine biosynthesis</keyword>
<dbReference type="PRINTS" id="PR00958">
    <property type="entry name" value="HOMSERKINASE"/>
</dbReference>
<evidence type="ECO:0000256" key="8">
    <source>
        <dbReference type="ARBA" id="ARBA00022741"/>
    </source>
</evidence>
<feature type="domain" description="GHMP kinase C-terminal" evidence="13">
    <location>
        <begin position="223"/>
        <end position="300"/>
    </location>
</feature>
<evidence type="ECO:0000256" key="4">
    <source>
        <dbReference type="ARBA" id="ARBA00017858"/>
    </source>
</evidence>
<organism evidence="14 15">
    <name type="scientific">Pyrodictium delaneyi</name>
    <dbReference type="NCBI Taxonomy" id="1273541"/>
    <lineage>
        <taxon>Archaea</taxon>
        <taxon>Thermoproteota</taxon>
        <taxon>Thermoprotei</taxon>
        <taxon>Desulfurococcales</taxon>
        <taxon>Pyrodictiaceae</taxon>
        <taxon>Pyrodictium</taxon>
    </lineage>
</organism>
<dbReference type="PANTHER" id="PTHR20861:SF1">
    <property type="entry name" value="HOMOSERINE KINASE"/>
    <property type="match status" value="1"/>
</dbReference>
<evidence type="ECO:0000256" key="9">
    <source>
        <dbReference type="ARBA" id="ARBA00022777"/>
    </source>
</evidence>
<sequence length="322" mass="33918">MARRLRALAGGVKVRAYSSSANLGPGFDALAVAHTAFYDEVEARLEPGDGQVLVESVYGPYAHQAGRAETAKRAVEELLKLTNIDIGTHNIVLRVYKGVPPGKGLGSSGASSAAAVKAAELLLDLNVPDNVLVEAAGRGEAAAAGTPHYDNVAASLLGGLAIVAFDKDGKLYVTHMEVDAWFTLFIPKAEIAPAKTKLMREILPKQVGLDQAARNWSRLALLVAAAAKNDIQILGHMMMQDEIVEPARSRFIPCYDSVIKAALEAGALGVSISGAGPSLIALSRSREDAIRVANAVAKSCRCCEVEDIKVAQTAGPATRVKW</sequence>
<comment type="function">
    <text evidence="11">Catalyzes the ATP-dependent phosphorylation of L-homoserine to L-homoserine phosphate.</text>
</comment>
<evidence type="ECO:0000313" key="15">
    <source>
        <dbReference type="Proteomes" id="UP000600071"/>
    </source>
</evidence>
<dbReference type="EMBL" id="DQVR01000061">
    <property type="protein sequence ID" value="HIQ23956.1"/>
    <property type="molecule type" value="Genomic_DNA"/>
</dbReference>
<dbReference type="Pfam" id="PF08544">
    <property type="entry name" value="GHMP_kinases_C"/>
    <property type="match status" value="1"/>
</dbReference>
<dbReference type="GO" id="GO:0005737">
    <property type="term" value="C:cytoplasm"/>
    <property type="evidence" value="ECO:0007669"/>
    <property type="project" value="UniProtKB-SubCell"/>
</dbReference>
<dbReference type="InterPro" id="IPR000870">
    <property type="entry name" value="Homoserine_kinase"/>
</dbReference>
<evidence type="ECO:0000256" key="11">
    <source>
        <dbReference type="HAMAP-Rule" id="MF_00384"/>
    </source>
</evidence>
<name>A0A833A1Q6_9CREN</name>
<keyword evidence="8 11" id="KW-0547">Nucleotide-binding</keyword>
<dbReference type="Pfam" id="PF00288">
    <property type="entry name" value="GHMP_kinases_N"/>
    <property type="match status" value="1"/>
</dbReference>
<dbReference type="PROSITE" id="PS00627">
    <property type="entry name" value="GHMP_KINASES_ATP"/>
    <property type="match status" value="1"/>
</dbReference>
<dbReference type="InterPro" id="IPR006204">
    <property type="entry name" value="GHMP_kinase_N_dom"/>
</dbReference>
<dbReference type="Gene3D" id="3.30.70.890">
    <property type="entry name" value="GHMP kinase, C-terminal domain"/>
    <property type="match status" value="1"/>
</dbReference>
<dbReference type="PANTHER" id="PTHR20861">
    <property type="entry name" value="HOMOSERINE/4-DIPHOSPHOCYTIDYL-2-C-METHYL-D-ERYTHRITOL KINASE"/>
    <property type="match status" value="1"/>
</dbReference>
<dbReference type="NCBIfam" id="NF002288">
    <property type="entry name" value="PRK01212.1-4"/>
    <property type="match status" value="1"/>
</dbReference>
<dbReference type="InterPro" id="IPR014721">
    <property type="entry name" value="Ribsml_uS5_D2-typ_fold_subgr"/>
</dbReference>
<evidence type="ECO:0000256" key="10">
    <source>
        <dbReference type="ARBA" id="ARBA00022840"/>
    </source>
</evidence>
<comment type="caution">
    <text evidence="14">The sequence shown here is derived from an EMBL/GenBank/DDBJ whole genome shotgun (WGS) entry which is preliminary data.</text>
</comment>
<keyword evidence="9 11" id="KW-0418">Kinase</keyword>
<evidence type="ECO:0000256" key="1">
    <source>
        <dbReference type="ARBA" id="ARBA00005015"/>
    </source>
</evidence>
<dbReference type="SUPFAM" id="SSF55060">
    <property type="entry name" value="GHMP Kinase, C-terminal domain"/>
    <property type="match status" value="1"/>
</dbReference>
<keyword evidence="5 11" id="KW-0028">Amino-acid biosynthesis</keyword>
<protein>
    <recommendedName>
        <fullName evidence="4 11">Homoserine kinase</fullName>
        <shortName evidence="11">HK</shortName>
        <shortName evidence="11">HSK</shortName>
        <ecNumber evidence="3 11">2.7.1.39</ecNumber>
    </recommendedName>
</protein>
<evidence type="ECO:0000313" key="14">
    <source>
        <dbReference type="EMBL" id="HIQ23956.1"/>
    </source>
</evidence>
<dbReference type="NCBIfam" id="TIGR00191">
    <property type="entry name" value="thrB"/>
    <property type="match status" value="1"/>
</dbReference>
<dbReference type="EC" id="2.7.1.39" evidence="3 11"/>
<dbReference type="AlphaFoldDB" id="A0A833A1Q6"/>
<dbReference type="InterPro" id="IPR006203">
    <property type="entry name" value="GHMP_knse_ATP-bd_CS"/>
</dbReference>
<dbReference type="GO" id="GO:0004413">
    <property type="term" value="F:homoserine kinase activity"/>
    <property type="evidence" value="ECO:0007669"/>
    <property type="project" value="UniProtKB-UniRule"/>
</dbReference>
<dbReference type="UniPathway" id="UPA00050">
    <property type="reaction ID" value="UER00064"/>
</dbReference>
<evidence type="ECO:0000256" key="5">
    <source>
        <dbReference type="ARBA" id="ARBA00022605"/>
    </source>
</evidence>
<feature type="domain" description="GHMP kinase N-terminal" evidence="12">
    <location>
        <begin position="71"/>
        <end position="159"/>
    </location>
</feature>
<accession>A0A833A1Q6</accession>
<evidence type="ECO:0000259" key="12">
    <source>
        <dbReference type="Pfam" id="PF00288"/>
    </source>
</evidence>